<sequence length="327" mass="36598">MNINSLLAQELYLSSPSVAGKILANEIANSQQLKKVVASIRERNVHRSVSNLRKEIVFNHADEIQQILYIKTHVHVGKYDAELGAVPYVIVPDIRDYSYAGGMPQYSAQNSIHQATLKVVQSYIQFNVTNDTSSLVELSDLVTMDIVRDLNAVNMLKGYSQIIALLSTDKDVNDFGADSELPIYAVKQAGYTEQLEKMLLAANVSELDHLVSLLRNEICRLVPVCGEFSPCLIQGFATFAKTEIFFPTFNGNPYLINTNNRINSDCYMPLVTGVLEVLALHSSKAIEIHSPREISQLLSNFTYQLKTSMKEIESIYCNDFNSEDTIF</sequence>
<evidence type="ECO:0000313" key="1">
    <source>
        <dbReference type="EMBL" id="PLC57014.1"/>
    </source>
</evidence>
<dbReference type="AlphaFoldDB" id="A0A2N4UPS4"/>
<comment type="caution">
    <text evidence="1">The sequence shown here is derived from an EMBL/GenBank/DDBJ whole genome shotgun (WGS) entry which is preliminary data.</text>
</comment>
<accession>A0A2N4UPS4</accession>
<dbReference type="RefSeq" id="WP_065207983.1">
    <property type="nucleotide sequence ID" value="NZ_JABJXE010000011.1"/>
</dbReference>
<protein>
    <submittedName>
        <fullName evidence="1">Uncharacterized protein</fullName>
    </submittedName>
</protein>
<dbReference type="Proteomes" id="UP000234420">
    <property type="component" value="Unassembled WGS sequence"/>
</dbReference>
<organism evidence="1 2">
    <name type="scientific">Photobacterium carnosum</name>
    <dbReference type="NCBI Taxonomy" id="2023717"/>
    <lineage>
        <taxon>Bacteria</taxon>
        <taxon>Pseudomonadati</taxon>
        <taxon>Pseudomonadota</taxon>
        <taxon>Gammaproteobacteria</taxon>
        <taxon>Vibrionales</taxon>
        <taxon>Vibrionaceae</taxon>
        <taxon>Photobacterium</taxon>
    </lineage>
</organism>
<proteinExistence type="predicted"/>
<name>A0A2N4UPS4_9GAMM</name>
<reference evidence="1 2" key="1">
    <citation type="journal article" date="2018" name="Syst. Appl. Microbiol.">
        <title>Photobacterium carnosum sp. nov., isolated from spoiled modified atmosphere packaged poultry meat.</title>
        <authorList>
            <person name="Hilgarth M."/>
            <person name="Fuertes S."/>
            <person name="Ehrmann M."/>
            <person name="Vogel R.F."/>
        </authorList>
    </citation>
    <scope>NUCLEOTIDE SEQUENCE [LARGE SCALE GENOMIC DNA]</scope>
    <source>
        <strain evidence="1 2">TMW 2.2021</strain>
    </source>
</reference>
<keyword evidence="2" id="KW-1185">Reference proteome</keyword>
<evidence type="ECO:0000313" key="2">
    <source>
        <dbReference type="Proteomes" id="UP000234420"/>
    </source>
</evidence>
<gene>
    <name evidence="1" type="ORF">CIK00_15470</name>
</gene>
<dbReference type="EMBL" id="NPIB01000021">
    <property type="protein sequence ID" value="PLC57014.1"/>
    <property type="molecule type" value="Genomic_DNA"/>
</dbReference>